<dbReference type="Pfam" id="PF12158">
    <property type="entry name" value="DUF3592"/>
    <property type="match status" value="1"/>
</dbReference>
<sequence length="146" mass="16983">MIAFLIFKLLIYIFLICLLFYFFVFTTVRKLARRRKIRTQGEKALASVVDYKIAKDSDRVRSYFPVLQFRTKDDAVVTVQSQKSRTEKYPEGHMVTLYYMRSDPSKFYISGLVPFIKIAGIMLGGCGVIVLSIEIFRTIRQIIANF</sequence>
<evidence type="ECO:0000313" key="4">
    <source>
        <dbReference type="Proteomes" id="UP000628448"/>
    </source>
</evidence>
<protein>
    <submittedName>
        <fullName evidence="3">DUF3592 domain-containing protein</fullName>
    </submittedName>
</protein>
<organism evidence="3 4">
    <name type="scientific">Panacibacter microcysteis</name>
    <dbReference type="NCBI Taxonomy" id="2793269"/>
    <lineage>
        <taxon>Bacteria</taxon>
        <taxon>Pseudomonadati</taxon>
        <taxon>Bacteroidota</taxon>
        <taxon>Chitinophagia</taxon>
        <taxon>Chitinophagales</taxon>
        <taxon>Chitinophagaceae</taxon>
        <taxon>Panacibacter</taxon>
    </lineage>
</organism>
<evidence type="ECO:0000313" key="3">
    <source>
        <dbReference type="EMBL" id="MBG9376812.1"/>
    </source>
</evidence>
<gene>
    <name evidence="3" type="ORF">I5907_11230</name>
</gene>
<name>A0A931GYM7_9BACT</name>
<dbReference type="AlphaFoldDB" id="A0A931GYM7"/>
<reference evidence="3" key="1">
    <citation type="submission" date="2020-11" db="EMBL/GenBank/DDBJ databases">
        <title>Bacterial whole genome sequence for Panacibacter sp. DH6.</title>
        <authorList>
            <person name="Le V."/>
            <person name="Ko S."/>
            <person name="Ahn C.-Y."/>
            <person name="Oh H.-M."/>
        </authorList>
    </citation>
    <scope>NUCLEOTIDE SEQUENCE</scope>
    <source>
        <strain evidence="3">DH6</strain>
    </source>
</reference>
<keyword evidence="1" id="KW-0472">Membrane</keyword>
<feature type="domain" description="DUF3592" evidence="2">
    <location>
        <begin position="46"/>
        <end position="110"/>
    </location>
</feature>
<dbReference type="InterPro" id="IPR021994">
    <property type="entry name" value="DUF3592"/>
</dbReference>
<proteinExistence type="predicted"/>
<dbReference type="EMBL" id="JADWYR010000001">
    <property type="protein sequence ID" value="MBG9376812.1"/>
    <property type="molecule type" value="Genomic_DNA"/>
</dbReference>
<dbReference type="Proteomes" id="UP000628448">
    <property type="component" value="Unassembled WGS sequence"/>
</dbReference>
<feature type="transmembrane region" description="Helical" evidence="1">
    <location>
        <begin position="6"/>
        <end position="28"/>
    </location>
</feature>
<evidence type="ECO:0000256" key="1">
    <source>
        <dbReference type="SAM" id="Phobius"/>
    </source>
</evidence>
<feature type="transmembrane region" description="Helical" evidence="1">
    <location>
        <begin position="107"/>
        <end position="133"/>
    </location>
</feature>
<keyword evidence="1" id="KW-0812">Transmembrane</keyword>
<dbReference type="RefSeq" id="WP_196990805.1">
    <property type="nucleotide sequence ID" value="NZ_JADWYR010000001.1"/>
</dbReference>
<evidence type="ECO:0000259" key="2">
    <source>
        <dbReference type="Pfam" id="PF12158"/>
    </source>
</evidence>
<accession>A0A931GYM7</accession>
<comment type="caution">
    <text evidence="3">The sequence shown here is derived from an EMBL/GenBank/DDBJ whole genome shotgun (WGS) entry which is preliminary data.</text>
</comment>
<keyword evidence="4" id="KW-1185">Reference proteome</keyword>
<keyword evidence="1" id="KW-1133">Transmembrane helix</keyword>